<dbReference type="Pfam" id="PF00557">
    <property type="entry name" value="Peptidase_M24"/>
    <property type="match status" value="1"/>
</dbReference>
<dbReference type="PANTHER" id="PTHR43226:SF4">
    <property type="entry name" value="XAA-PRO AMINOPEPTIDASE 3"/>
    <property type="match status" value="1"/>
</dbReference>
<evidence type="ECO:0000256" key="4">
    <source>
        <dbReference type="ARBA" id="ARBA00012574"/>
    </source>
</evidence>
<sequence>MTEQKKDDSKVEHAKGNEARSTNPYSQAFRDFIGTGWAPRPDFVDPNNRVKDFLPARHLRLGKLFEGERLVIPAGTYKQRSNDTDYRFRAHSAFAHLTGLGGELEPDAVLVLEPIANPTEDGPTHEAVLYFQPRASRSSQQFYADPRYGEFWVGPRPSLAEMEARTGLTCAPIDGLSDALAKNAGTVQLRVVAEADANVTNLVNEVRQNAGLAFGKDAADLDSEFERELSQLRLCKDEWEVEELQHAVDVTYAGFDEIIRNLPRAVDHHRGERVIEGAFGAVAREEGNGLGYDTIAASGNHANTLHWIDNDGPVKAGDLVLVDAGCEVDSLYTADITRTLPVDGKFTEAQAELYNAVLEACEASLEAANRPGAKFRDLHAAAIEVLVKHLDAWGILPCSAEESLSPQGQQHRRWMPHGTSHHLGLDVHDCAQAKRELYVDAELEPGMCFTIEPALYFREDDLFAPERFRGMGVRIEDDCVVRPDGKVERLSEDIPRTVKDVEAWIERIQNS</sequence>
<dbReference type="GO" id="GO:0005829">
    <property type="term" value="C:cytosol"/>
    <property type="evidence" value="ECO:0007669"/>
    <property type="project" value="TreeGrafter"/>
</dbReference>
<name>A0A1D9MJ57_9ACTO</name>
<feature type="region of interest" description="Disordered" evidence="9">
    <location>
        <begin position="1"/>
        <end position="25"/>
    </location>
</feature>
<comment type="catalytic activity">
    <reaction evidence="1">
        <text>Release of any N-terminal amino acid, including proline, that is linked to proline, even from a dipeptide or tripeptide.</text>
        <dbReference type="EC" id="3.4.11.9"/>
    </reaction>
</comment>
<dbReference type="RefSeq" id="WP_071163782.1">
    <property type="nucleotide sequence ID" value="NZ_CP017812.1"/>
</dbReference>
<evidence type="ECO:0000256" key="7">
    <source>
        <dbReference type="ARBA" id="ARBA00023211"/>
    </source>
</evidence>
<dbReference type="SUPFAM" id="SSF53092">
    <property type="entry name" value="Creatinase/prolidase N-terminal domain"/>
    <property type="match status" value="1"/>
</dbReference>
<keyword evidence="5 8" id="KW-0479">Metal-binding</keyword>
<dbReference type="AlphaFoldDB" id="A0A1D9MJ57"/>
<dbReference type="EMBL" id="CP017812">
    <property type="protein sequence ID" value="AOZ72316.1"/>
    <property type="molecule type" value="Genomic_DNA"/>
</dbReference>
<dbReference type="PROSITE" id="PS00491">
    <property type="entry name" value="PROLINE_PEPTIDASE"/>
    <property type="match status" value="1"/>
</dbReference>
<dbReference type="SMART" id="SM01011">
    <property type="entry name" value="AMP_N"/>
    <property type="match status" value="1"/>
</dbReference>
<dbReference type="STRING" id="1912795.BK816_02540"/>
<protein>
    <recommendedName>
        <fullName evidence="4">Xaa-Pro aminopeptidase</fullName>
        <ecNumber evidence="4">3.4.11.9</ecNumber>
    </recommendedName>
</protein>
<reference evidence="11 12" key="1">
    <citation type="submission" date="2016-10" db="EMBL/GenBank/DDBJ databases">
        <title>Actinomyces aegypiusis sp. nov., isolated from the Aegypius monachus in Qinghai Tibet Plateau China.</title>
        <authorList>
            <person name="Wang Y."/>
        </authorList>
    </citation>
    <scope>NUCLEOTIDE SEQUENCE [LARGE SCALE GENOMIC DNA]</scope>
    <source>
        <strain evidence="11 12">VUL4_3</strain>
    </source>
</reference>
<evidence type="ECO:0000256" key="5">
    <source>
        <dbReference type="ARBA" id="ARBA00022723"/>
    </source>
</evidence>
<dbReference type="InterPro" id="IPR052433">
    <property type="entry name" value="X-Pro_dipept-like"/>
</dbReference>
<dbReference type="InterPro" id="IPR007865">
    <property type="entry name" value="Aminopep_P_N"/>
</dbReference>
<dbReference type="SUPFAM" id="SSF55920">
    <property type="entry name" value="Creatinase/aminopeptidase"/>
    <property type="match status" value="1"/>
</dbReference>
<evidence type="ECO:0000256" key="2">
    <source>
        <dbReference type="ARBA" id="ARBA00001936"/>
    </source>
</evidence>
<dbReference type="GO" id="GO:0006508">
    <property type="term" value="P:proteolysis"/>
    <property type="evidence" value="ECO:0007669"/>
    <property type="project" value="TreeGrafter"/>
</dbReference>
<keyword evidence="7" id="KW-0464">Manganese</keyword>
<dbReference type="InterPro" id="IPR029149">
    <property type="entry name" value="Creatin/AminoP/Spt16_N"/>
</dbReference>
<accession>A0A1D9MJ57</accession>
<dbReference type="InterPro" id="IPR000994">
    <property type="entry name" value="Pept_M24"/>
</dbReference>
<gene>
    <name evidence="11" type="ORF">BK816_02540</name>
</gene>
<evidence type="ECO:0000313" key="11">
    <source>
        <dbReference type="EMBL" id="AOZ72316.1"/>
    </source>
</evidence>
<dbReference type="GO" id="GO:0030145">
    <property type="term" value="F:manganese ion binding"/>
    <property type="evidence" value="ECO:0007669"/>
    <property type="project" value="InterPro"/>
</dbReference>
<dbReference type="GO" id="GO:0070006">
    <property type="term" value="F:metalloaminopeptidase activity"/>
    <property type="evidence" value="ECO:0007669"/>
    <property type="project" value="InterPro"/>
</dbReference>
<dbReference type="EC" id="3.4.11.9" evidence="4"/>
<keyword evidence="6" id="KW-0378">Hydrolase</keyword>
<keyword evidence="12" id="KW-1185">Reference proteome</keyword>
<dbReference type="Gene3D" id="3.90.230.10">
    <property type="entry name" value="Creatinase/methionine aminopeptidase superfamily"/>
    <property type="match status" value="1"/>
</dbReference>
<dbReference type="CDD" id="cd01087">
    <property type="entry name" value="Prolidase"/>
    <property type="match status" value="1"/>
</dbReference>
<organism evidence="11 12">
    <name type="scientific">Boudabousia tangfeifanii</name>
    <dbReference type="NCBI Taxonomy" id="1912795"/>
    <lineage>
        <taxon>Bacteria</taxon>
        <taxon>Bacillati</taxon>
        <taxon>Actinomycetota</taxon>
        <taxon>Actinomycetes</taxon>
        <taxon>Actinomycetales</taxon>
        <taxon>Actinomycetaceae</taxon>
        <taxon>Boudabousia</taxon>
    </lineage>
</organism>
<dbReference type="OrthoDB" id="9806388at2"/>
<dbReference type="InterPro" id="IPR001131">
    <property type="entry name" value="Peptidase_M24B_aminopep-P_CS"/>
</dbReference>
<dbReference type="KEGG" id="avu:BK816_02540"/>
<feature type="compositionally biased region" description="Basic and acidic residues" evidence="9">
    <location>
        <begin position="1"/>
        <end position="18"/>
    </location>
</feature>
<comment type="cofactor">
    <cofactor evidence="2">
        <name>Mn(2+)</name>
        <dbReference type="ChEBI" id="CHEBI:29035"/>
    </cofactor>
</comment>
<evidence type="ECO:0000259" key="10">
    <source>
        <dbReference type="SMART" id="SM01011"/>
    </source>
</evidence>
<dbReference type="Proteomes" id="UP000176288">
    <property type="component" value="Chromosome"/>
</dbReference>
<dbReference type="Pfam" id="PF05195">
    <property type="entry name" value="AMP_N"/>
    <property type="match status" value="1"/>
</dbReference>
<dbReference type="InterPro" id="IPR036005">
    <property type="entry name" value="Creatinase/aminopeptidase-like"/>
</dbReference>
<comment type="similarity">
    <text evidence="3 8">Belongs to the peptidase M24B family.</text>
</comment>
<dbReference type="PANTHER" id="PTHR43226">
    <property type="entry name" value="XAA-PRO AMINOPEPTIDASE 3"/>
    <property type="match status" value="1"/>
</dbReference>
<keyword evidence="11" id="KW-0031">Aminopeptidase</keyword>
<evidence type="ECO:0000256" key="8">
    <source>
        <dbReference type="RuleBase" id="RU000590"/>
    </source>
</evidence>
<keyword evidence="11" id="KW-0645">Protease</keyword>
<proteinExistence type="inferred from homology"/>
<evidence type="ECO:0000313" key="12">
    <source>
        <dbReference type="Proteomes" id="UP000176288"/>
    </source>
</evidence>
<evidence type="ECO:0000256" key="3">
    <source>
        <dbReference type="ARBA" id="ARBA00008766"/>
    </source>
</evidence>
<evidence type="ECO:0000256" key="1">
    <source>
        <dbReference type="ARBA" id="ARBA00001424"/>
    </source>
</evidence>
<dbReference type="Gene3D" id="3.40.350.10">
    <property type="entry name" value="Creatinase/prolidase N-terminal domain"/>
    <property type="match status" value="1"/>
</dbReference>
<evidence type="ECO:0000256" key="9">
    <source>
        <dbReference type="SAM" id="MobiDB-lite"/>
    </source>
</evidence>
<feature type="domain" description="Aminopeptidase P N-terminal" evidence="10">
    <location>
        <begin position="50"/>
        <end position="198"/>
    </location>
</feature>
<evidence type="ECO:0000256" key="6">
    <source>
        <dbReference type="ARBA" id="ARBA00022801"/>
    </source>
</evidence>